<dbReference type="InterPro" id="IPR050312">
    <property type="entry name" value="IolE/XylAMocC-like"/>
</dbReference>
<evidence type="ECO:0000313" key="2">
    <source>
        <dbReference type="EMBL" id="PRO72868.1"/>
    </source>
</evidence>
<proteinExistence type="predicted"/>
<dbReference type="Proteomes" id="UP000238949">
    <property type="component" value="Unassembled WGS sequence"/>
</dbReference>
<evidence type="ECO:0000313" key="3">
    <source>
        <dbReference type="Proteomes" id="UP000238949"/>
    </source>
</evidence>
<dbReference type="PROSITE" id="PS51318">
    <property type="entry name" value="TAT"/>
    <property type="match status" value="1"/>
</dbReference>
<dbReference type="Pfam" id="PF01261">
    <property type="entry name" value="AP_endonuc_2"/>
    <property type="match status" value="1"/>
</dbReference>
<feature type="domain" description="Xylose isomerase-like TIM barrel" evidence="1">
    <location>
        <begin position="62"/>
        <end position="316"/>
    </location>
</feature>
<dbReference type="PANTHER" id="PTHR12110:SF41">
    <property type="entry name" value="INOSOSE DEHYDRATASE"/>
    <property type="match status" value="1"/>
</dbReference>
<protein>
    <recommendedName>
        <fullName evidence="1">Xylose isomerase-like TIM barrel domain-containing protein</fullName>
    </recommendedName>
</protein>
<accession>A0A2S9V8V3</accession>
<keyword evidence="3" id="KW-1185">Reference proteome</keyword>
<dbReference type="InterPro" id="IPR036237">
    <property type="entry name" value="Xyl_isomerase-like_sf"/>
</dbReference>
<dbReference type="AlphaFoldDB" id="A0A2S9V8V3"/>
<dbReference type="RefSeq" id="WP_105935204.1">
    <property type="nucleotide sequence ID" value="NZ_PVNP01000157.1"/>
</dbReference>
<reference evidence="3" key="1">
    <citation type="journal article" date="2020" name="Int. J. Syst. Evol. Microbiol.">
        <title>Alteromonas alba sp. nov., a marine bacterium isolated from the seawater of the West Pacific Ocean.</title>
        <authorList>
            <person name="Sun C."/>
            <person name="Wu Y.-H."/>
            <person name="Xamxidin M."/>
            <person name="Cheng H."/>
            <person name="Xu X.-W."/>
        </authorList>
    </citation>
    <scope>NUCLEOTIDE SEQUENCE [LARGE SCALE GENOMIC DNA]</scope>
    <source>
        <strain evidence="3">190</strain>
    </source>
</reference>
<organism evidence="2 3">
    <name type="scientific">Alteromonas alba</name>
    <dbReference type="NCBI Taxonomy" id="2079529"/>
    <lineage>
        <taxon>Bacteria</taxon>
        <taxon>Pseudomonadati</taxon>
        <taxon>Pseudomonadota</taxon>
        <taxon>Gammaproteobacteria</taxon>
        <taxon>Alteromonadales</taxon>
        <taxon>Alteromonadaceae</taxon>
        <taxon>Alteromonas/Salinimonas group</taxon>
        <taxon>Alteromonas</taxon>
    </lineage>
</organism>
<dbReference type="InterPro" id="IPR013022">
    <property type="entry name" value="Xyl_isomerase-like_TIM-brl"/>
</dbReference>
<dbReference type="OrthoDB" id="9798407at2"/>
<name>A0A2S9V8V3_9ALTE</name>
<sequence>MAFGRRHFLKSSAALATLAGSPLLWSCSEQKPAAACNSAADYGVQLYMFRESFAKDPKGTLAQIAAMGFTQVEPFGLGGFIGIPGAPFFGLSIDEIASALKAVNLKTPTAHVSGKLDDANHTHELASKLGIDYFIEPLAEELLAFNDGKVSIAVPDTADKVLQMADRINLRGKKFHDQGFGFAYHNHHMEFAQVEGKTILDWLMENTDPNYVKLQLDLGWVAVADIAPLDALQKYGDRVIGCHMKDRDYSVQVTAGETDELMPEALQVKAPGQGGIDFTPILAYLDEHNIQNRYVEVDVTAQPFEDAKFGLAHLQKLCR</sequence>
<gene>
    <name evidence="2" type="ORF">C6Y40_14450</name>
</gene>
<dbReference type="SUPFAM" id="SSF51658">
    <property type="entry name" value="Xylose isomerase-like"/>
    <property type="match status" value="1"/>
</dbReference>
<evidence type="ECO:0000259" key="1">
    <source>
        <dbReference type="Pfam" id="PF01261"/>
    </source>
</evidence>
<dbReference type="PANTHER" id="PTHR12110">
    <property type="entry name" value="HYDROXYPYRUVATE ISOMERASE"/>
    <property type="match status" value="1"/>
</dbReference>
<dbReference type="Gene3D" id="3.20.20.150">
    <property type="entry name" value="Divalent-metal-dependent TIM barrel enzymes"/>
    <property type="match status" value="1"/>
</dbReference>
<dbReference type="EMBL" id="PVNP01000157">
    <property type="protein sequence ID" value="PRO72868.1"/>
    <property type="molecule type" value="Genomic_DNA"/>
</dbReference>
<dbReference type="InterPro" id="IPR006311">
    <property type="entry name" value="TAT_signal"/>
</dbReference>
<comment type="caution">
    <text evidence="2">The sequence shown here is derived from an EMBL/GenBank/DDBJ whole genome shotgun (WGS) entry which is preliminary data.</text>
</comment>